<proteinExistence type="predicted"/>
<protein>
    <submittedName>
        <fullName evidence="1">Uncharacterized protein</fullName>
    </submittedName>
</protein>
<dbReference type="Proteomes" id="UP000290365">
    <property type="component" value="Chromosome"/>
</dbReference>
<evidence type="ECO:0000313" key="1">
    <source>
        <dbReference type="EMBL" id="QBD75181.1"/>
    </source>
</evidence>
<dbReference type="KEGG" id="kbs:EPA93_03905"/>
<dbReference type="RefSeq" id="WP_129885780.1">
    <property type="nucleotide sequence ID" value="NZ_CP035758.1"/>
</dbReference>
<sequence length="130" mass="14916">MGDGQIQKIEVNGVKVEEIINSGYGLVLFANSKDFPNLDRKLREAAEQDNTREEALAYISYYPPAPDTEQPHAVNISTWKPDIEHLAWDGKRIAANEDEARRLVHEVMREHINYFRELDKQVEQAAEPVL</sequence>
<reference evidence="1 2" key="1">
    <citation type="submission" date="2019-01" db="EMBL/GenBank/DDBJ databases">
        <title>Ktedonosporobacter rubrisoli SCAWS-G2.</title>
        <authorList>
            <person name="Huang Y."/>
            <person name="Yan B."/>
        </authorList>
    </citation>
    <scope>NUCLEOTIDE SEQUENCE [LARGE SCALE GENOMIC DNA]</scope>
    <source>
        <strain evidence="1 2">SCAWS-G2</strain>
    </source>
</reference>
<name>A0A4V0YY69_KTERU</name>
<dbReference type="EMBL" id="CP035758">
    <property type="protein sequence ID" value="QBD75181.1"/>
    <property type="molecule type" value="Genomic_DNA"/>
</dbReference>
<accession>A0A4V0YY69</accession>
<keyword evidence="2" id="KW-1185">Reference proteome</keyword>
<gene>
    <name evidence="1" type="ORF">EPA93_03905</name>
</gene>
<organism evidence="1 2">
    <name type="scientific">Ktedonosporobacter rubrisoli</name>
    <dbReference type="NCBI Taxonomy" id="2509675"/>
    <lineage>
        <taxon>Bacteria</taxon>
        <taxon>Bacillati</taxon>
        <taxon>Chloroflexota</taxon>
        <taxon>Ktedonobacteria</taxon>
        <taxon>Ktedonobacterales</taxon>
        <taxon>Ktedonosporobacteraceae</taxon>
        <taxon>Ktedonosporobacter</taxon>
    </lineage>
</organism>
<dbReference type="AlphaFoldDB" id="A0A4V0YY69"/>
<evidence type="ECO:0000313" key="2">
    <source>
        <dbReference type="Proteomes" id="UP000290365"/>
    </source>
</evidence>